<proteinExistence type="predicted"/>
<comment type="caution">
    <text evidence="2">The sequence shown here is derived from an EMBL/GenBank/DDBJ whole genome shotgun (WGS) entry which is preliminary data.</text>
</comment>
<sequence>MDPGLRALPAADHARAVVAAATRALHLRTTTQIDALVADASEAVQQRWDFLGPATGGGAPPDARLFAQIDAALEWQPGSGAGDCIRDAHFALELTEHQQEVLHPGAVRFEVPDPETVRAYAPFAAGLAVVLVWERAQWRYHDACRLDADHARRLAPTVAEACAAFAARAATSDASDDAYWDQFPSPEPQPAPPKPRPAEDSDDEYWSRHAGARADPASADPAPALVARSAQLALAAAAAAARVAGMDEAEFLAAARRHYAAAAQP</sequence>
<name>A0A9W8LGD3_9FUNG</name>
<dbReference type="Proteomes" id="UP001140217">
    <property type="component" value="Unassembled WGS sequence"/>
</dbReference>
<evidence type="ECO:0000313" key="2">
    <source>
        <dbReference type="EMBL" id="KAJ2778860.1"/>
    </source>
</evidence>
<dbReference type="AlphaFoldDB" id="A0A9W8LGD3"/>
<dbReference type="EMBL" id="JANBUL010000206">
    <property type="protein sequence ID" value="KAJ2778860.1"/>
    <property type="molecule type" value="Genomic_DNA"/>
</dbReference>
<protein>
    <submittedName>
        <fullName evidence="2">Uncharacterized protein</fullName>
    </submittedName>
</protein>
<reference evidence="2" key="1">
    <citation type="submission" date="2022-07" db="EMBL/GenBank/DDBJ databases">
        <title>Phylogenomic reconstructions and comparative analyses of Kickxellomycotina fungi.</title>
        <authorList>
            <person name="Reynolds N.K."/>
            <person name="Stajich J.E."/>
            <person name="Barry K."/>
            <person name="Grigoriev I.V."/>
            <person name="Crous P."/>
            <person name="Smith M.E."/>
        </authorList>
    </citation>
    <scope>NUCLEOTIDE SEQUENCE</scope>
    <source>
        <strain evidence="2">NBRC 105414</strain>
    </source>
</reference>
<organism evidence="2 3">
    <name type="scientific">Coemansia javaensis</name>
    <dbReference type="NCBI Taxonomy" id="2761396"/>
    <lineage>
        <taxon>Eukaryota</taxon>
        <taxon>Fungi</taxon>
        <taxon>Fungi incertae sedis</taxon>
        <taxon>Zoopagomycota</taxon>
        <taxon>Kickxellomycotina</taxon>
        <taxon>Kickxellomycetes</taxon>
        <taxon>Kickxellales</taxon>
        <taxon>Kickxellaceae</taxon>
        <taxon>Coemansia</taxon>
    </lineage>
</organism>
<evidence type="ECO:0000313" key="3">
    <source>
        <dbReference type="Proteomes" id="UP001140217"/>
    </source>
</evidence>
<feature type="compositionally biased region" description="Low complexity" evidence="1">
    <location>
        <begin position="213"/>
        <end position="222"/>
    </location>
</feature>
<dbReference type="OrthoDB" id="5596480at2759"/>
<feature type="compositionally biased region" description="Pro residues" evidence="1">
    <location>
        <begin position="185"/>
        <end position="195"/>
    </location>
</feature>
<gene>
    <name evidence="2" type="ORF">H4R18_004347</name>
</gene>
<accession>A0A9W8LGD3</accession>
<keyword evidence="3" id="KW-1185">Reference proteome</keyword>
<feature type="region of interest" description="Disordered" evidence="1">
    <location>
        <begin position="176"/>
        <end position="222"/>
    </location>
</feature>
<evidence type="ECO:0000256" key="1">
    <source>
        <dbReference type="SAM" id="MobiDB-lite"/>
    </source>
</evidence>